<evidence type="ECO:0000313" key="4">
    <source>
        <dbReference type="Proteomes" id="UP000321304"/>
    </source>
</evidence>
<accession>A0A560LGN9</accession>
<dbReference type="AlphaFoldDB" id="A0A560LGN9"/>
<dbReference type="EMBL" id="VITY01000010">
    <property type="protein sequence ID" value="TWB93514.1"/>
    <property type="molecule type" value="Genomic_DNA"/>
</dbReference>
<keyword evidence="1" id="KW-1133">Transmembrane helix</keyword>
<proteinExistence type="predicted"/>
<dbReference type="Proteomes" id="UP000321304">
    <property type="component" value="Unassembled WGS sequence"/>
</dbReference>
<name>A0A560LGN9_9BRAD</name>
<reference evidence="3 4" key="1">
    <citation type="submission" date="2019-06" db="EMBL/GenBank/DDBJ databases">
        <title>Genomic Encyclopedia of Type Strains, Phase IV (KMG-V): Genome sequencing to study the core and pangenomes of soil and plant-associated prokaryotes.</title>
        <authorList>
            <person name="Whitman W."/>
        </authorList>
    </citation>
    <scope>NUCLEOTIDE SEQUENCE [LARGE SCALE GENOMIC DNA]</scope>
    <source>
        <strain evidence="3 4">BR 10355</strain>
    </source>
</reference>
<feature type="domain" description="Putative Flp pilus-assembly TadG-like N-terminal" evidence="2">
    <location>
        <begin position="41"/>
        <end position="88"/>
    </location>
</feature>
<gene>
    <name evidence="3" type="ORF">FBZ93_110118</name>
</gene>
<evidence type="ECO:0000256" key="1">
    <source>
        <dbReference type="SAM" id="Phobius"/>
    </source>
</evidence>
<sequence>MTAFIPWKAEVGISSQMRPALDECRGRQDGLLKRFARDRSGSYAIIIALLMPVLVGTAGLGTEVAWWFYKHKNMMSAADSAAVSAATAGTNLVTEANAVTTFYGYANGIGNVTVTVNQPPSSGSFTSSTQAVEVIISQPQARLLSALFGSGAVPVTARAVALGNVGTGCVLALDPTANPAVTVKGNTQLNLINCNLYDDSNGSSALNVSGTATISAAMVGVVGGVSGTSSITATNGIRTGIRAIGDPYANVTPTMPTWCDYSNKFNVKGTTTLSPGSYCGDISVAAGATLTFNPGIYYFNGANLSVAGNATITGTGVTLVFTGSSGNWGSATIGSNANVSLTAPTSGTTAGIAIYGDRRMPVGSSFNLTGGGTQNLQGAVYLPKAALSFSGGNGTSTTCTQIIADTISIVGNSNVQVNCAAMGGNAIGTATAQLVE</sequence>
<comment type="caution">
    <text evidence="3">The sequence shown here is derived from an EMBL/GenBank/DDBJ whole genome shotgun (WGS) entry which is preliminary data.</text>
</comment>
<protein>
    <submittedName>
        <fullName evidence="3">Putative Flp pilus-assembly TadE/G-like protein</fullName>
    </submittedName>
</protein>
<dbReference type="InterPro" id="IPR028087">
    <property type="entry name" value="Tad_N"/>
</dbReference>
<feature type="transmembrane region" description="Helical" evidence="1">
    <location>
        <begin position="43"/>
        <end position="69"/>
    </location>
</feature>
<organism evidence="3 4">
    <name type="scientific">Bradyrhizobium macuxiense</name>
    <dbReference type="NCBI Taxonomy" id="1755647"/>
    <lineage>
        <taxon>Bacteria</taxon>
        <taxon>Pseudomonadati</taxon>
        <taxon>Pseudomonadota</taxon>
        <taxon>Alphaproteobacteria</taxon>
        <taxon>Hyphomicrobiales</taxon>
        <taxon>Nitrobacteraceae</taxon>
        <taxon>Bradyrhizobium</taxon>
    </lineage>
</organism>
<keyword evidence="1" id="KW-0812">Transmembrane</keyword>
<evidence type="ECO:0000313" key="3">
    <source>
        <dbReference type="EMBL" id="TWB93514.1"/>
    </source>
</evidence>
<evidence type="ECO:0000259" key="2">
    <source>
        <dbReference type="Pfam" id="PF13400"/>
    </source>
</evidence>
<keyword evidence="1" id="KW-0472">Membrane</keyword>
<keyword evidence="4" id="KW-1185">Reference proteome</keyword>
<dbReference type="Pfam" id="PF13400">
    <property type="entry name" value="Tad"/>
    <property type="match status" value="1"/>
</dbReference>